<reference evidence="3" key="1">
    <citation type="journal article" date="2013" name="Nat. Genet.">
        <title>The draft genomes of soft-shell turtle and green sea turtle yield insights into the development and evolution of the turtle-specific body plan.</title>
        <authorList>
            <person name="Wang Z."/>
            <person name="Pascual-Anaya J."/>
            <person name="Zadissa A."/>
            <person name="Li W."/>
            <person name="Niimura Y."/>
            <person name="Huang Z."/>
            <person name="Li C."/>
            <person name="White S."/>
            <person name="Xiong Z."/>
            <person name="Fang D."/>
            <person name="Wang B."/>
            <person name="Ming Y."/>
            <person name="Chen Y."/>
            <person name="Zheng Y."/>
            <person name="Kuraku S."/>
            <person name="Pignatelli M."/>
            <person name="Herrero J."/>
            <person name="Beal K."/>
            <person name="Nozawa M."/>
            <person name="Li Q."/>
            <person name="Wang J."/>
            <person name="Zhang H."/>
            <person name="Yu L."/>
            <person name="Shigenobu S."/>
            <person name="Wang J."/>
            <person name="Liu J."/>
            <person name="Flicek P."/>
            <person name="Searle S."/>
            <person name="Wang J."/>
            <person name="Kuratani S."/>
            <person name="Yin Y."/>
            <person name="Aken B."/>
            <person name="Zhang G."/>
            <person name="Irie N."/>
        </authorList>
    </citation>
    <scope>NUCLEOTIDE SEQUENCE [LARGE SCALE GENOMIC DNA]</scope>
</reference>
<organism evidence="2 3">
    <name type="scientific">Chelonia mydas</name>
    <name type="common">Green sea-turtle</name>
    <name type="synonym">Chelonia agassizi</name>
    <dbReference type="NCBI Taxonomy" id="8469"/>
    <lineage>
        <taxon>Eukaryota</taxon>
        <taxon>Metazoa</taxon>
        <taxon>Chordata</taxon>
        <taxon>Craniata</taxon>
        <taxon>Vertebrata</taxon>
        <taxon>Euteleostomi</taxon>
        <taxon>Archelosauria</taxon>
        <taxon>Testudinata</taxon>
        <taxon>Testudines</taxon>
        <taxon>Cryptodira</taxon>
        <taxon>Durocryptodira</taxon>
        <taxon>Americhelydia</taxon>
        <taxon>Chelonioidea</taxon>
        <taxon>Cheloniidae</taxon>
        <taxon>Chelonia</taxon>
    </lineage>
</organism>
<evidence type="ECO:0000256" key="1">
    <source>
        <dbReference type="SAM" id="MobiDB-lite"/>
    </source>
</evidence>
<feature type="compositionally biased region" description="Polar residues" evidence="1">
    <location>
        <begin position="35"/>
        <end position="52"/>
    </location>
</feature>
<keyword evidence="3" id="KW-1185">Reference proteome</keyword>
<dbReference type="AlphaFoldDB" id="M7CDI1"/>
<evidence type="ECO:0000313" key="2">
    <source>
        <dbReference type="EMBL" id="EMP38817.1"/>
    </source>
</evidence>
<feature type="region of interest" description="Disordered" evidence="1">
    <location>
        <begin position="32"/>
        <end position="55"/>
    </location>
</feature>
<name>M7CDI1_CHEMY</name>
<dbReference type="EMBL" id="KB518472">
    <property type="protein sequence ID" value="EMP38817.1"/>
    <property type="molecule type" value="Genomic_DNA"/>
</dbReference>
<gene>
    <name evidence="2" type="ORF">UY3_03941</name>
</gene>
<dbReference type="Proteomes" id="UP000031443">
    <property type="component" value="Unassembled WGS sequence"/>
</dbReference>
<protein>
    <submittedName>
        <fullName evidence="2">Uncharacterized protein</fullName>
    </submittedName>
</protein>
<proteinExistence type="predicted"/>
<evidence type="ECO:0000313" key="3">
    <source>
        <dbReference type="Proteomes" id="UP000031443"/>
    </source>
</evidence>
<accession>M7CDI1</accession>
<sequence length="82" mass="8350">MVQDAVKKNHPGEKGALYLIHGSRTISGIEEAVSTDVSTDNGTGKTAGSSETLGPDAAHGAEALFTQILGTEKAICTVPSPN</sequence>